<feature type="signal peptide" evidence="5">
    <location>
        <begin position="1"/>
        <end position="25"/>
    </location>
</feature>
<feature type="domain" description="CFEM" evidence="6">
    <location>
        <begin position="176"/>
        <end position="215"/>
    </location>
</feature>
<dbReference type="VEuPathDB" id="FungiDB:T552_02964"/>
<dbReference type="GO" id="GO:0005576">
    <property type="term" value="C:extracellular region"/>
    <property type="evidence" value="ECO:0007669"/>
    <property type="project" value="UniProtKB-SubCell"/>
</dbReference>
<evidence type="ECO:0000256" key="2">
    <source>
        <dbReference type="ARBA" id="ARBA00022525"/>
    </source>
</evidence>
<sequence>MKNIIFLTFVGFILDFFKSINTIYAAPNYISDKDGNKNIKLNNHINDAGLSFESNDNLNYEKKNTLNPLGLELKDTCKNIAFETKSEITKKCVLDKLKETRCSDANIICLCDSKASHKVIHDCSQYPQYDITFDISFNKLCFSAIIDPDCSSLTNPSFPTVICKDPFEETELNEDAKECIERAVKHSMCKNVNDASCLCDSRSFNYEVSVCIKDVSFGEKVGSFLNTLCNTPALLPGCSHPLQQPLQTIESEKNNGKRLYKIKMKETMFLIFGIIIPIIL</sequence>
<protein>
    <recommendedName>
        <fullName evidence="6">CFEM domain-containing protein</fullName>
    </recommendedName>
</protein>
<evidence type="ECO:0000313" key="8">
    <source>
        <dbReference type="Proteomes" id="UP000054454"/>
    </source>
</evidence>
<keyword evidence="3 5" id="KW-0732">Signal</keyword>
<dbReference type="Pfam" id="PF05730">
    <property type="entry name" value="CFEM"/>
    <property type="match status" value="1"/>
</dbReference>
<dbReference type="OrthoDB" id="5417496at2759"/>
<evidence type="ECO:0000256" key="3">
    <source>
        <dbReference type="ARBA" id="ARBA00022729"/>
    </source>
</evidence>
<accession>A0A0W4ZDQ2</accession>
<gene>
    <name evidence="7" type="ORF">T552_02964</name>
</gene>
<keyword evidence="2" id="KW-0964">Secreted</keyword>
<dbReference type="GeneID" id="28937689"/>
<dbReference type="EMBL" id="LFVZ01000013">
    <property type="protein sequence ID" value="KTW26483.1"/>
    <property type="molecule type" value="Genomic_DNA"/>
</dbReference>
<evidence type="ECO:0000256" key="4">
    <source>
        <dbReference type="ARBA" id="ARBA00023157"/>
    </source>
</evidence>
<dbReference type="RefSeq" id="XP_018224931.1">
    <property type="nucleotide sequence ID" value="XM_018371486.1"/>
</dbReference>
<keyword evidence="8" id="KW-1185">Reference proteome</keyword>
<comment type="subcellular location">
    <subcellularLocation>
        <location evidence="1">Secreted</location>
    </subcellularLocation>
</comment>
<keyword evidence="4" id="KW-1015">Disulfide bond</keyword>
<reference evidence="8" key="1">
    <citation type="journal article" date="2016" name="Nat. Commun.">
        <title>Genome analysis of three Pneumocystis species reveals adaptation mechanisms to life exclusively in mammalian hosts.</title>
        <authorList>
            <person name="Ma L."/>
            <person name="Chen Z."/>
            <person name="Huang D.W."/>
            <person name="Kutty G."/>
            <person name="Ishihara M."/>
            <person name="Wang H."/>
            <person name="Abouelleil A."/>
            <person name="Bishop L."/>
            <person name="Davey E."/>
            <person name="Deng R."/>
            <person name="Deng X."/>
            <person name="Fan L."/>
            <person name="Fantoni G."/>
            <person name="Fitzgerald M."/>
            <person name="Gogineni E."/>
            <person name="Goldberg J.M."/>
            <person name="Handley G."/>
            <person name="Hu X."/>
            <person name="Huber C."/>
            <person name="Jiao X."/>
            <person name="Jones K."/>
            <person name="Levin J.Z."/>
            <person name="Liu Y."/>
            <person name="Macdonald P."/>
            <person name="Melnikov A."/>
            <person name="Raley C."/>
            <person name="Sassi M."/>
            <person name="Sherman B.T."/>
            <person name="Song X."/>
            <person name="Sykes S."/>
            <person name="Tran B."/>
            <person name="Walsh L."/>
            <person name="Xia Y."/>
            <person name="Yang J."/>
            <person name="Young S."/>
            <person name="Zeng Q."/>
            <person name="Zheng X."/>
            <person name="Stephens R."/>
            <person name="Nusbaum C."/>
            <person name="Birren B.W."/>
            <person name="Azadi P."/>
            <person name="Lempicki R.A."/>
            <person name="Cuomo C.A."/>
            <person name="Kovacs J.A."/>
        </authorList>
    </citation>
    <scope>NUCLEOTIDE SEQUENCE [LARGE SCALE GENOMIC DNA]</scope>
    <source>
        <strain evidence="8">B80</strain>
    </source>
</reference>
<feature type="chain" id="PRO_5006933769" description="CFEM domain-containing protein" evidence="5">
    <location>
        <begin position="26"/>
        <end position="280"/>
    </location>
</feature>
<dbReference type="AlphaFoldDB" id="A0A0W4ZDQ2"/>
<proteinExistence type="predicted"/>
<name>A0A0W4ZDQ2_PNEC8</name>
<evidence type="ECO:0000313" key="7">
    <source>
        <dbReference type="EMBL" id="KTW26483.1"/>
    </source>
</evidence>
<dbReference type="Proteomes" id="UP000054454">
    <property type="component" value="Unassembled WGS sequence"/>
</dbReference>
<evidence type="ECO:0000256" key="1">
    <source>
        <dbReference type="ARBA" id="ARBA00004613"/>
    </source>
</evidence>
<dbReference type="InterPro" id="IPR008427">
    <property type="entry name" value="Extracellular_membr_CFEM_dom"/>
</dbReference>
<organism evidence="7 8">
    <name type="scientific">Pneumocystis carinii (strain B80)</name>
    <name type="common">Rat pneumocystis pneumonia agent</name>
    <name type="synonym">Pneumocystis carinii f. sp. carinii</name>
    <dbReference type="NCBI Taxonomy" id="1408658"/>
    <lineage>
        <taxon>Eukaryota</taxon>
        <taxon>Fungi</taxon>
        <taxon>Dikarya</taxon>
        <taxon>Ascomycota</taxon>
        <taxon>Taphrinomycotina</taxon>
        <taxon>Pneumocystomycetes</taxon>
        <taxon>Pneumocystaceae</taxon>
        <taxon>Pneumocystis</taxon>
    </lineage>
</organism>
<evidence type="ECO:0000259" key="6">
    <source>
        <dbReference type="Pfam" id="PF05730"/>
    </source>
</evidence>
<comment type="caution">
    <text evidence="7">The sequence shown here is derived from an EMBL/GenBank/DDBJ whole genome shotgun (WGS) entry which is preliminary data.</text>
</comment>
<evidence type="ECO:0000256" key="5">
    <source>
        <dbReference type="SAM" id="SignalP"/>
    </source>
</evidence>